<dbReference type="Proteomes" id="UP000673394">
    <property type="component" value="Unassembled WGS sequence"/>
</dbReference>
<reference evidence="2 3" key="1">
    <citation type="submission" date="2021-04" db="EMBL/GenBank/DDBJ databases">
        <title>Paenibacillus sp. DLE-14 whole genome sequence.</title>
        <authorList>
            <person name="Ham Y.J."/>
        </authorList>
    </citation>
    <scope>NUCLEOTIDE SEQUENCE [LARGE SCALE GENOMIC DNA]</scope>
    <source>
        <strain evidence="2 3">DLE-14</strain>
    </source>
</reference>
<dbReference type="SUPFAM" id="SSF55729">
    <property type="entry name" value="Acyl-CoA N-acyltransferases (Nat)"/>
    <property type="match status" value="1"/>
</dbReference>
<feature type="domain" description="N-acetyltransferase" evidence="1">
    <location>
        <begin position="23"/>
        <end position="218"/>
    </location>
</feature>
<dbReference type="Gene3D" id="3.40.630.30">
    <property type="match status" value="1"/>
</dbReference>
<evidence type="ECO:0000259" key="1">
    <source>
        <dbReference type="PROSITE" id="PS51186"/>
    </source>
</evidence>
<keyword evidence="3" id="KW-1185">Reference proteome</keyword>
<evidence type="ECO:0000313" key="3">
    <source>
        <dbReference type="Proteomes" id="UP000673394"/>
    </source>
</evidence>
<dbReference type="Pfam" id="PF00583">
    <property type="entry name" value="Acetyltransf_1"/>
    <property type="match status" value="1"/>
</dbReference>
<dbReference type="EMBL" id="JAGKSP010000003">
    <property type="protein sequence ID" value="MBP3963120.1"/>
    <property type="molecule type" value="Genomic_DNA"/>
</dbReference>
<dbReference type="RefSeq" id="WP_210657970.1">
    <property type="nucleotide sequence ID" value="NZ_JAGKSP010000003.1"/>
</dbReference>
<gene>
    <name evidence="2" type="ORF">I8J30_10455</name>
</gene>
<sequence>MKEAESQMPAEAAHARTTKVRGITIIPANEASWEDLELVLGPVKCHSVRCYCQRFKIPSSQWNFVDDDERAYLLRIQTDCEKPESGTTSGLVAYLDQQPVGWCAIEPRTAFPNLINSRMPWTGRDEDKDDDGVWAITCFIVRTGYRKRGITYELTRAAVEYAKQRGARAVEGYGMITTHGKEITWGELHVGSRNVFEAAGFRELTRPSKRRVVMRLDF</sequence>
<evidence type="ECO:0000313" key="2">
    <source>
        <dbReference type="EMBL" id="MBP3963120.1"/>
    </source>
</evidence>
<dbReference type="InterPro" id="IPR000182">
    <property type="entry name" value="GNAT_dom"/>
</dbReference>
<name>A0ABS5CBB1_9BACL</name>
<organism evidence="2 3">
    <name type="scientific">Paenibacillus lignilyticus</name>
    <dbReference type="NCBI Taxonomy" id="1172615"/>
    <lineage>
        <taxon>Bacteria</taxon>
        <taxon>Bacillati</taxon>
        <taxon>Bacillota</taxon>
        <taxon>Bacilli</taxon>
        <taxon>Bacillales</taxon>
        <taxon>Paenibacillaceae</taxon>
        <taxon>Paenibacillus</taxon>
    </lineage>
</organism>
<dbReference type="InterPro" id="IPR016181">
    <property type="entry name" value="Acyl_CoA_acyltransferase"/>
</dbReference>
<proteinExistence type="predicted"/>
<comment type="caution">
    <text evidence="2">The sequence shown here is derived from an EMBL/GenBank/DDBJ whole genome shotgun (WGS) entry which is preliminary data.</text>
</comment>
<protein>
    <submittedName>
        <fullName evidence="2">GNAT family N-acetyltransferase</fullName>
    </submittedName>
</protein>
<dbReference type="CDD" id="cd04301">
    <property type="entry name" value="NAT_SF"/>
    <property type="match status" value="1"/>
</dbReference>
<dbReference type="PROSITE" id="PS51186">
    <property type="entry name" value="GNAT"/>
    <property type="match status" value="1"/>
</dbReference>
<accession>A0ABS5CBB1</accession>